<organism evidence="1 2">
    <name type="scientific">Rhodoblastus acidophilus</name>
    <name type="common">Rhodopseudomonas acidophila</name>
    <dbReference type="NCBI Taxonomy" id="1074"/>
    <lineage>
        <taxon>Bacteria</taxon>
        <taxon>Pseudomonadati</taxon>
        <taxon>Pseudomonadota</taxon>
        <taxon>Alphaproteobacteria</taxon>
        <taxon>Hyphomicrobiales</taxon>
        <taxon>Rhodoblastaceae</taxon>
        <taxon>Rhodoblastus</taxon>
    </lineage>
</organism>
<dbReference type="EMBL" id="FYDG01000004">
    <property type="protein sequence ID" value="SNB71264.1"/>
    <property type="molecule type" value="Genomic_DNA"/>
</dbReference>
<proteinExistence type="predicted"/>
<dbReference type="Proteomes" id="UP000198418">
    <property type="component" value="Unassembled WGS sequence"/>
</dbReference>
<evidence type="ECO:0000313" key="1">
    <source>
        <dbReference type="EMBL" id="SNB71264.1"/>
    </source>
</evidence>
<protein>
    <submittedName>
        <fullName evidence="1">Putative papain-like cysteine peptidase</fullName>
    </submittedName>
</protein>
<reference evidence="2" key="1">
    <citation type="submission" date="2017-06" db="EMBL/GenBank/DDBJ databases">
        <authorList>
            <person name="Varghese N."/>
            <person name="Submissions S."/>
        </authorList>
    </citation>
    <scope>NUCLEOTIDE SEQUENCE [LARGE SCALE GENOMIC DNA]</scope>
    <source>
        <strain evidence="2">DSM 137</strain>
    </source>
</reference>
<name>A0A212RFW9_RHOAC</name>
<keyword evidence="2" id="KW-1185">Reference proteome</keyword>
<dbReference type="RefSeq" id="WP_088520580.1">
    <property type="nucleotide sequence ID" value="NZ_FYDG01000004.1"/>
</dbReference>
<gene>
    <name evidence="1" type="ORF">SAMN06265338_104118</name>
</gene>
<accession>A0A212RFW9</accession>
<evidence type="ECO:0000313" key="2">
    <source>
        <dbReference type="Proteomes" id="UP000198418"/>
    </source>
</evidence>
<dbReference type="AlphaFoldDB" id="A0A212RFW9"/>
<dbReference type="OrthoDB" id="8452537at2"/>
<sequence>MTVALAAAGFPEDALTAAAPAPIRTLALFDRLSRKYLAWKAGGDSDEFDGAVRAPDKVSPELANWYSSYKLHLSPSDIASIRRRFEEAMLRPGDGDFQVMSYIADLTIHRMFRHMRAGGPRIVSIGESCLPRTLSTKWGFKPSRLMGEPTMPFDLAVHAGRAVLKHLQGDFAAYLDMAGVAYREDLRYPVNEADGVFWNHEVGPEWAQDGFRKFTERYRRRVAAFREATQAESCLFFFYSENAHRPDLVAALAEAISALRGGRPATLFAVNGAHPAFDESEQVVAGVTTRVLLTPRPYPEFIWFQPAHFSSAAGHIWERLLVGRLTELVDAA</sequence>